<keyword evidence="1" id="KW-1133">Transmembrane helix</keyword>
<dbReference type="Proteomes" id="UP001603857">
    <property type="component" value="Unassembled WGS sequence"/>
</dbReference>
<keyword evidence="1" id="KW-0812">Transmembrane</keyword>
<keyword evidence="1" id="KW-0472">Membrane</keyword>
<proteinExistence type="predicted"/>
<keyword evidence="3" id="KW-1185">Reference proteome</keyword>
<dbReference type="AlphaFoldDB" id="A0ABD1M427"/>
<evidence type="ECO:0000256" key="1">
    <source>
        <dbReference type="SAM" id="Phobius"/>
    </source>
</evidence>
<protein>
    <recommendedName>
        <fullName evidence="4">ATP synthase F0 subunit 8</fullName>
    </recommendedName>
</protein>
<name>A0ABD1M427_9FABA</name>
<accession>A0ABD1M427</accession>
<comment type="caution">
    <text evidence="2">The sequence shown here is derived from an EMBL/GenBank/DDBJ whole genome shotgun (WGS) entry which is preliminary data.</text>
</comment>
<gene>
    <name evidence="2" type="ORF">Fmac_017884</name>
</gene>
<sequence length="90" mass="10368">MGLHVSHALLNPLESLLVGDVHLFEMLPEVSNISLWLLLMLLLFSSFFFFSNLKIIKSKDKGRKPQNVSVSCLYNDVYAHEKFNIYAPRE</sequence>
<evidence type="ECO:0008006" key="4">
    <source>
        <dbReference type="Google" id="ProtNLM"/>
    </source>
</evidence>
<reference evidence="2 3" key="1">
    <citation type="submission" date="2024-08" db="EMBL/GenBank/DDBJ databases">
        <title>Insights into the chromosomal genome structure of Flemingia macrophylla.</title>
        <authorList>
            <person name="Ding Y."/>
            <person name="Zhao Y."/>
            <person name="Bi W."/>
            <person name="Wu M."/>
            <person name="Zhao G."/>
            <person name="Gong Y."/>
            <person name="Li W."/>
            <person name="Zhang P."/>
        </authorList>
    </citation>
    <scope>NUCLEOTIDE SEQUENCE [LARGE SCALE GENOMIC DNA]</scope>
    <source>
        <strain evidence="2">DYQJB</strain>
        <tissue evidence="2">Leaf</tissue>
    </source>
</reference>
<organism evidence="2 3">
    <name type="scientific">Flemingia macrophylla</name>
    <dbReference type="NCBI Taxonomy" id="520843"/>
    <lineage>
        <taxon>Eukaryota</taxon>
        <taxon>Viridiplantae</taxon>
        <taxon>Streptophyta</taxon>
        <taxon>Embryophyta</taxon>
        <taxon>Tracheophyta</taxon>
        <taxon>Spermatophyta</taxon>
        <taxon>Magnoliopsida</taxon>
        <taxon>eudicotyledons</taxon>
        <taxon>Gunneridae</taxon>
        <taxon>Pentapetalae</taxon>
        <taxon>rosids</taxon>
        <taxon>fabids</taxon>
        <taxon>Fabales</taxon>
        <taxon>Fabaceae</taxon>
        <taxon>Papilionoideae</taxon>
        <taxon>50 kb inversion clade</taxon>
        <taxon>NPAAA clade</taxon>
        <taxon>indigoferoid/millettioid clade</taxon>
        <taxon>Phaseoleae</taxon>
        <taxon>Flemingia</taxon>
    </lineage>
</organism>
<dbReference type="EMBL" id="JBGMDY010000006">
    <property type="protein sequence ID" value="KAL2330303.1"/>
    <property type="molecule type" value="Genomic_DNA"/>
</dbReference>
<evidence type="ECO:0000313" key="3">
    <source>
        <dbReference type="Proteomes" id="UP001603857"/>
    </source>
</evidence>
<feature type="transmembrane region" description="Helical" evidence="1">
    <location>
        <begin position="33"/>
        <end position="53"/>
    </location>
</feature>
<evidence type="ECO:0000313" key="2">
    <source>
        <dbReference type="EMBL" id="KAL2330303.1"/>
    </source>
</evidence>